<gene>
    <name evidence="4" type="ORF">MF672_000280</name>
</gene>
<dbReference type="Gene3D" id="1.10.1240.10">
    <property type="entry name" value="Methionine synthase domain"/>
    <property type="match status" value="1"/>
</dbReference>
<protein>
    <submittedName>
        <fullName evidence="4">Cobalamin-dependent protein</fullName>
    </submittedName>
</protein>
<dbReference type="InterPro" id="IPR036724">
    <property type="entry name" value="Cobalamin-bd_sf"/>
</dbReference>
<dbReference type="PANTHER" id="PTHR45833">
    <property type="entry name" value="METHIONINE SYNTHASE"/>
    <property type="match status" value="1"/>
</dbReference>
<dbReference type="Gene3D" id="3.40.50.280">
    <property type="entry name" value="Cobalamin-binding domain"/>
    <property type="match status" value="1"/>
</dbReference>
<dbReference type="PANTHER" id="PTHR45833:SF1">
    <property type="entry name" value="METHIONINE SYNTHASE"/>
    <property type="match status" value="1"/>
</dbReference>
<evidence type="ECO:0000259" key="3">
    <source>
        <dbReference type="PROSITE" id="PS51332"/>
    </source>
</evidence>
<evidence type="ECO:0000313" key="4">
    <source>
        <dbReference type="EMBL" id="MCK2212242.1"/>
    </source>
</evidence>
<evidence type="ECO:0000256" key="1">
    <source>
        <dbReference type="ARBA" id="ARBA00022723"/>
    </source>
</evidence>
<evidence type="ECO:0000313" key="5">
    <source>
        <dbReference type="Proteomes" id="UP001317259"/>
    </source>
</evidence>
<organism evidence="4 5">
    <name type="scientific">Actinomadura luzonensis</name>
    <dbReference type="NCBI Taxonomy" id="2805427"/>
    <lineage>
        <taxon>Bacteria</taxon>
        <taxon>Bacillati</taxon>
        <taxon>Actinomycetota</taxon>
        <taxon>Actinomycetes</taxon>
        <taxon>Streptosporangiales</taxon>
        <taxon>Thermomonosporaceae</taxon>
        <taxon>Actinomadura</taxon>
    </lineage>
</organism>
<accession>A0ABT0FIV8</accession>
<dbReference type="Pfam" id="PF02607">
    <property type="entry name" value="B12-binding_2"/>
    <property type="match status" value="1"/>
</dbReference>
<dbReference type="InterPro" id="IPR006158">
    <property type="entry name" value="Cobalamin-bd"/>
</dbReference>
<dbReference type="Pfam" id="PF02310">
    <property type="entry name" value="B12-binding"/>
    <property type="match status" value="1"/>
</dbReference>
<name>A0ABT0FIV8_9ACTN</name>
<dbReference type="InterPro" id="IPR003759">
    <property type="entry name" value="Cbl-bd_cap"/>
</dbReference>
<feature type="domain" description="B12-binding" evidence="3">
    <location>
        <begin position="95"/>
        <end position="220"/>
    </location>
</feature>
<proteinExistence type="predicted"/>
<evidence type="ECO:0000256" key="2">
    <source>
        <dbReference type="ARBA" id="ARBA00023285"/>
    </source>
</evidence>
<dbReference type="RefSeq" id="WP_242371726.1">
    <property type="nucleotide sequence ID" value="NZ_JAKRKC020000001.1"/>
</dbReference>
<dbReference type="EMBL" id="JAKRKC020000001">
    <property type="protein sequence ID" value="MCK2212242.1"/>
    <property type="molecule type" value="Genomic_DNA"/>
</dbReference>
<keyword evidence="1" id="KW-0479">Metal-binding</keyword>
<dbReference type="InterPro" id="IPR050554">
    <property type="entry name" value="Met_Synthase/Corrinoid"/>
</dbReference>
<dbReference type="PROSITE" id="PS51332">
    <property type="entry name" value="B12_BINDING"/>
    <property type="match status" value="1"/>
</dbReference>
<reference evidence="4 5" key="1">
    <citation type="submission" date="2022-04" db="EMBL/GenBank/DDBJ databases">
        <title>Genome draft of Actinomadura sp. ATCC 31491.</title>
        <authorList>
            <person name="Shi X."/>
            <person name="Du Y."/>
        </authorList>
    </citation>
    <scope>NUCLEOTIDE SEQUENCE [LARGE SCALE GENOMIC DNA]</scope>
    <source>
        <strain evidence="4 5">ATCC 31491</strain>
    </source>
</reference>
<sequence>MADDYADLVDRMWAAAMDGDDHGASDVALAALDAGLPVEDLLLGVLAGVQARVGDAWEANLATVAQEHLVTGVSERVLAAAVRHPAARARHTGERGRVAVACVAGEWHAFPARLLAELLRLDGWRVAYLGPHVPAAYLRIHAHEAEADVVTLSASLPTRLPAAYEAIAACREAGRPVLAGGAAFGADGRYARLLGADGWAPDGRAAARLLAAGPPVTGPAEGERAGGEPAGKAYERVRATAEELAGAVMWKLGERIPELAAYSQKQLQHTKEDIGYIIDFLAMSLYVRDPELFARFLRWTAGVLSARGVPAATLLPALDLLAGQLGDVPQALATLEYGRRALAG</sequence>
<keyword evidence="2" id="KW-0170">Cobalt</keyword>
<dbReference type="Proteomes" id="UP001317259">
    <property type="component" value="Unassembled WGS sequence"/>
</dbReference>
<comment type="caution">
    <text evidence="4">The sequence shown here is derived from an EMBL/GenBank/DDBJ whole genome shotgun (WGS) entry which is preliminary data.</text>
</comment>
<dbReference type="SUPFAM" id="SSF52242">
    <property type="entry name" value="Cobalamin (vitamin B12)-binding domain"/>
    <property type="match status" value="1"/>
</dbReference>
<keyword evidence="5" id="KW-1185">Reference proteome</keyword>
<dbReference type="InterPro" id="IPR036594">
    <property type="entry name" value="Meth_synthase_dom"/>
</dbReference>